<reference evidence="2" key="1">
    <citation type="journal article" date="2014" name="Science">
        <title>The coffee genome provides insight into the convergent evolution of caffeine biosynthesis.</title>
        <authorList>
            <person name="Denoeud F."/>
            <person name="Carretero-Paulet L."/>
            <person name="Dereeper A."/>
            <person name="Droc G."/>
            <person name="Guyot R."/>
            <person name="Pietrella M."/>
            <person name="Zheng C."/>
            <person name="Alberti A."/>
            <person name="Anthony F."/>
            <person name="Aprea G."/>
            <person name="Aury J.M."/>
            <person name="Bento P."/>
            <person name="Bernard M."/>
            <person name="Bocs S."/>
            <person name="Campa C."/>
            <person name="Cenci A."/>
            <person name="Combes M.C."/>
            <person name="Crouzillat D."/>
            <person name="Da Silva C."/>
            <person name="Daddiego L."/>
            <person name="De Bellis F."/>
            <person name="Dussert S."/>
            <person name="Garsmeur O."/>
            <person name="Gayraud T."/>
            <person name="Guignon V."/>
            <person name="Jahn K."/>
            <person name="Jamilloux V."/>
            <person name="Joet T."/>
            <person name="Labadie K."/>
            <person name="Lan T."/>
            <person name="Leclercq J."/>
            <person name="Lepelley M."/>
            <person name="Leroy T."/>
            <person name="Li L.T."/>
            <person name="Librado P."/>
            <person name="Lopez L."/>
            <person name="Munoz A."/>
            <person name="Noel B."/>
            <person name="Pallavicini A."/>
            <person name="Perrotta G."/>
            <person name="Poncet V."/>
            <person name="Pot D."/>
            <person name="Priyono X."/>
            <person name="Rigoreau M."/>
            <person name="Rouard M."/>
            <person name="Rozas J."/>
            <person name="Tranchant-Dubreuil C."/>
            <person name="VanBuren R."/>
            <person name="Zhang Q."/>
            <person name="Andrade A.C."/>
            <person name="Argout X."/>
            <person name="Bertrand B."/>
            <person name="de Kochko A."/>
            <person name="Graziosi G."/>
            <person name="Henry R.J."/>
            <person name="Jayarama X."/>
            <person name="Ming R."/>
            <person name="Nagai C."/>
            <person name="Rounsley S."/>
            <person name="Sankoff D."/>
            <person name="Giuliano G."/>
            <person name="Albert V.A."/>
            <person name="Wincker P."/>
            <person name="Lashermes P."/>
        </authorList>
    </citation>
    <scope>NUCLEOTIDE SEQUENCE [LARGE SCALE GENOMIC DNA]</scope>
    <source>
        <strain evidence="2">cv. DH200-94</strain>
    </source>
</reference>
<dbReference type="Gramene" id="CDP00549">
    <property type="protein sequence ID" value="CDP00549"/>
    <property type="gene ID" value="GSCOC_T00032522001"/>
</dbReference>
<organism evidence="1 2">
    <name type="scientific">Coffea canephora</name>
    <name type="common">Robusta coffee</name>
    <dbReference type="NCBI Taxonomy" id="49390"/>
    <lineage>
        <taxon>Eukaryota</taxon>
        <taxon>Viridiplantae</taxon>
        <taxon>Streptophyta</taxon>
        <taxon>Embryophyta</taxon>
        <taxon>Tracheophyta</taxon>
        <taxon>Spermatophyta</taxon>
        <taxon>Magnoliopsida</taxon>
        <taxon>eudicotyledons</taxon>
        <taxon>Gunneridae</taxon>
        <taxon>Pentapetalae</taxon>
        <taxon>asterids</taxon>
        <taxon>lamiids</taxon>
        <taxon>Gentianales</taxon>
        <taxon>Rubiaceae</taxon>
        <taxon>Ixoroideae</taxon>
        <taxon>Gardenieae complex</taxon>
        <taxon>Bertiereae - Coffeeae clade</taxon>
        <taxon>Coffeeae</taxon>
        <taxon>Coffea</taxon>
    </lineage>
</organism>
<name>A0A068TX87_COFCA</name>
<keyword evidence="2" id="KW-1185">Reference proteome</keyword>
<proteinExistence type="predicted"/>
<evidence type="ECO:0000313" key="2">
    <source>
        <dbReference type="Proteomes" id="UP000295252"/>
    </source>
</evidence>
<protein>
    <submittedName>
        <fullName evidence="1">Uncharacterized protein</fullName>
    </submittedName>
</protein>
<evidence type="ECO:0000313" key="1">
    <source>
        <dbReference type="EMBL" id="CDP00549.1"/>
    </source>
</evidence>
<gene>
    <name evidence="1" type="ORF">GSCOC_T00032522001</name>
</gene>
<dbReference type="EMBL" id="HG739089">
    <property type="protein sequence ID" value="CDP00549.1"/>
    <property type="molecule type" value="Genomic_DNA"/>
</dbReference>
<accession>A0A068TX87</accession>
<sequence>MGLRADLRVFFILLLWLIILFYSFETSSARKLILIRKLGSVPVSSSPQGGHNH</sequence>
<dbReference type="InParanoid" id="A0A068TX87"/>
<dbReference type="Proteomes" id="UP000295252">
    <property type="component" value="Chromosome III"/>
</dbReference>
<dbReference type="AlphaFoldDB" id="A0A068TX87"/>